<dbReference type="EMBL" id="JAZHYN010000001">
    <property type="protein sequence ID" value="MEF3365050.1"/>
    <property type="molecule type" value="Genomic_DNA"/>
</dbReference>
<dbReference type="SUPFAM" id="SSF53850">
    <property type="entry name" value="Periplasmic binding protein-like II"/>
    <property type="match status" value="1"/>
</dbReference>
<keyword evidence="3" id="KW-0238">DNA-binding</keyword>
<feature type="domain" description="HTH lysR-type" evidence="5">
    <location>
        <begin position="1"/>
        <end position="58"/>
    </location>
</feature>
<proteinExistence type="inferred from homology"/>
<name>A0ABU7XD62_9HYPH</name>
<keyword evidence="2" id="KW-0805">Transcription regulation</keyword>
<reference evidence="6 7" key="1">
    <citation type="submission" date="2024-02" db="EMBL/GenBank/DDBJ databases">
        <authorList>
            <person name="Grouzdev D."/>
        </authorList>
    </citation>
    <scope>NUCLEOTIDE SEQUENCE [LARGE SCALE GENOMIC DNA]</scope>
    <source>
        <strain evidence="6 7">9N</strain>
    </source>
</reference>
<dbReference type="PANTHER" id="PTHR30537:SF3">
    <property type="entry name" value="TRANSCRIPTIONAL REGULATORY PROTEIN"/>
    <property type="match status" value="1"/>
</dbReference>
<dbReference type="PROSITE" id="PS50931">
    <property type="entry name" value="HTH_LYSR"/>
    <property type="match status" value="1"/>
</dbReference>
<gene>
    <name evidence="6" type="ORF">V3H18_00725</name>
</gene>
<evidence type="ECO:0000313" key="6">
    <source>
        <dbReference type="EMBL" id="MEF3365050.1"/>
    </source>
</evidence>
<keyword evidence="4" id="KW-0804">Transcription</keyword>
<evidence type="ECO:0000256" key="1">
    <source>
        <dbReference type="ARBA" id="ARBA00009437"/>
    </source>
</evidence>
<dbReference type="PANTHER" id="PTHR30537">
    <property type="entry name" value="HTH-TYPE TRANSCRIPTIONAL REGULATOR"/>
    <property type="match status" value="1"/>
</dbReference>
<dbReference type="Gene3D" id="1.10.10.10">
    <property type="entry name" value="Winged helix-like DNA-binding domain superfamily/Winged helix DNA-binding domain"/>
    <property type="match status" value="1"/>
</dbReference>
<evidence type="ECO:0000256" key="3">
    <source>
        <dbReference type="ARBA" id="ARBA00023125"/>
    </source>
</evidence>
<evidence type="ECO:0000256" key="2">
    <source>
        <dbReference type="ARBA" id="ARBA00023015"/>
    </source>
</evidence>
<dbReference type="Gene3D" id="3.40.190.290">
    <property type="match status" value="1"/>
</dbReference>
<evidence type="ECO:0000313" key="7">
    <source>
        <dbReference type="Proteomes" id="UP001350748"/>
    </source>
</evidence>
<sequence>MSWDDYRLFFACAEAGSLRKAATELAIDQATIARRIDRLESELGQRLLIRFKNGVKLTPFGMSIFEEVASMARATQNISRRSHAGDVKGVVRLAATEGLGTYWILPKLIDWQRANNFLTIDFRASMQEADISRLDADIAIQFHRPTDSDLKIVKLGRLHTYPFVSVEYRNRFGVPKSLADAVNHRFIQQSSRLLDDDVMKRALAVDDLFGIVGIRTNSSSAVLYAVELGAGIGVLPSYALNFGAQIVPVDMGVEYSLDIFMIYHPDLRKSERHMLVIDWLKRIFDPRHYPCFRDEFIHPLDLIRLMQDTGRTARERSYAAINLGASLLAGTSVRSVVPKTEKSK</sequence>
<evidence type="ECO:0000259" key="5">
    <source>
        <dbReference type="PROSITE" id="PS50931"/>
    </source>
</evidence>
<dbReference type="InterPro" id="IPR036390">
    <property type="entry name" value="WH_DNA-bd_sf"/>
</dbReference>
<dbReference type="SUPFAM" id="SSF46785">
    <property type="entry name" value="Winged helix' DNA-binding domain"/>
    <property type="match status" value="1"/>
</dbReference>
<dbReference type="InterPro" id="IPR058163">
    <property type="entry name" value="LysR-type_TF_proteobact-type"/>
</dbReference>
<dbReference type="Pfam" id="PF03466">
    <property type="entry name" value="LysR_substrate"/>
    <property type="match status" value="1"/>
</dbReference>
<protein>
    <submittedName>
        <fullName evidence="6">LysR family transcriptional regulator</fullName>
    </submittedName>
</protein>
<dbReference type="InterPro" id="IPR000847">
    <property type="entry name" value="LysR_HTH_N"/>
</dbReference>
<dbReference type="Pfam" id="PF00126">
    <property type="entry name" value="HTH_1"/>
    <property type="match status" value="1"/>
</dbReference>
<dbReference type="RefSeq" id="WP_332079945.1">
    <property type="nucleotide sequence ID" value="NZ_JAZHYN010000001.1"/>
</dbReference>
<dbReference type="InterPro" id="IPR005119">
    <property type="entry name" value="LysR_subst-bd"/>
</dbReference>
<keyword evidence="7" id="KW-1185">Reference proteome</keyword>
<organism evidence="6 7">
    <name type="scientific">Methylocystis borbori</name>
    <dbReference type="NCBI Taxonomy" id="3118750"/>
    <lineage>
        <taxon>Bacteria</taxon>
        <taxon>Pseudomonadati</taxon>
        <taxon>Pseudomonadota</taxon>
        <taxon>Alphaproteobacteria</taxon>
        <taxon>Hyphomicrobiales</taxon>
        <taxon>Methylocystaceae</taxon>
        <taxon>Methylocystis</taxon>
    </lineage>
</organism>
<comment type="caution">
    <text evidence="6">The sequence shown here is derived from an EMBL/GenBank/DDBJ whole genome shotgun (WGS) entry which is preliminary data.</text>
</comment>
<evidence type="ECO:0000256" key="4">
    <source>
        <dbReference type="ARBA" id="ARBA00023163"/>
    </source>
</evidence>
<comment type="similarity">
    <text evidence="1">Belongs to the LysR transcriptional regulatory family.</text>
</comment>
<dbReference type="Proteomes" id="UP001350748">
    <property type="component" value="Unassembled WGS sequence"/>
</dbReference>
<dbReference type="InterPro" id="IPR036388">
    <property type="entry name" value="WH-like_DNA-bd_sf"/>
</dbReference>
<accession>A0ABU7XD62</accession>